<protein>
    <submittedName>
        <fullName evidence="10">Polar amino acid transport system ATP-binding protein</fullName>
    </submittedName>
</protein>
<proteinExistence type="inferred from homology"/>
<dbReference type="PIRSF" id="PIRSF039085">
    <property type="entry name" value="ABC_ATPase_HisP"/>
    <property type="match status" value="1"/>
</dbReference>
<accession>A0A7W9S0W1</accession>
<evidence type="ECO:0000256" key="2">
    <source>
        <dbReference type="ARBA" id="ARBA00005417"/>
    </source>
</evidence>
<dbReference type="PANTHER" id="PTHR43166">
    <property type="entry name" value="AMINO ACID IMPORT ATP-BINDING PROTEIN"/>
    <property type="match status" value="1"/>
</dbReference>
<dbReference type="InterPro" id="IPR050086">
    <property type="entry name" value="MetN_ABC_transporter-like"/>
</dbReference>
<dbReference type="Gene3D" id="3.40.50.300">
    <property type="entry name" value="P-loop containing nucleotide triphosphate hydrolases"/>
    <property type="match status" value="1"/>
</dbReference>
<dbReference type="SUPFAM" id="SSF52540">
    <property type="entry name" value="P-loop containing nucleoside triphosphate hydrolases"/>
    <property type="match status" value="1"/>
</dbReference>
<keyword evidence="11" id="KW-1185">Reference proteome</keyword>
<keyword evidence="4" id="KW-1003">Cell membrane</keyword>
<dbReference type="Pfam" id="PF00005">
    <property type="entry name" value="ABC_tran"/>
    <property type="match status" value="1"/>
</dbReference>
<dbReference type="GO" id="GO:0016887">
    <property type="term" value="F:ATP hydrolysis activity"/>
    <property type="evidence" value="ECO:0007669"/>
    <property type="project" value="InterPro"/>
</dbReference>
<dbReference type="InterPro" id="IPR003593">
    <property type="entry name" value="AAA+_ATPase"/>
</dbReference>
<keyword evidence="7" id="KW-0029">Amino-acid transport</keyword>
<dbReference type="GO" id="GO:0015424">
    <property type="term" value="F:ABC-type amino acid transporter activity"/>
    <property type="evidence" value="ECO:0007669"/>
    <property type="project" value="InterPro"/>
</dbReference>
<keyword evidence="8" id="KW-0472">Membrane</keyword>
<evidence type="ECO:0000256" key="1">
    <source>
        <dbReference type="ARBA" id="ARBA00004202"/>
    </source>
</evidence>
<dbReference type="GO" id="GO:0005886">
    <property type="term" value="C:plasma membrane"/>
    <property type="evidence" value="ECO:0007669"/>
    <property type="project" value="UniProtKB-SubCell"/>
</dbReference>
<gene>
    <name evidence="10" type="ORF">HNR59_000669</name>
</gene>
<dbReference type="AlphaFoldDB" id="A0A7W9S0W1"/>
<comment type="caution">
    <text evidence="10">The sequence shown here is derived from an EMBL/GenBank/DDBJ whole genome shotgun (WGS) entry which is preliminary data.</text>
</comment>
<comment type="subcellular location">
    <subcellularLocation>
        <location evidence="1">Cell membrane</location>
        <topology evidence="1">Peripheral membrane protein</topology>
    </subcellularLocation>
</comment>
<dbReference type="RefSeq" id="WP_183825955.1">
    <property type="nucleotide sequence ID" value="NZ_JACHEU010000001.1"/>
</dbReference>
<dbReference type="InterPro" id="IPR027417">
    <property type="entry name" value="P-loop_NTPase"/>
</dbReference>
<name>A0A7W9S0W1_9HYPH</name>
<evidence type="ECO:0000256" key="5">
    <source>
        <dbReference type="ARBA" id="ARBA00022741"/>
    </source>
</evidence>
<evidence type="ECO:0000256" key="6">
    <source>
        <dbReference type="ARBA" id="ARBA00022840"/>
    </source>
</evidence>
<keyword evidence="6 10" id="KW-0067">ATP-binding</keyword>
<evidence type="ECO:0000256" key="7">
    <source>
        <dbReference type="ARBA" id="ARBA00022970"/>
    </source>
</evidence>
<dbReference type="PROSITE" id="PS00211">
    <property type="entry name" value="ABC_TRANSPORTER_1"/>
    <property type="match status" value="1"/>
</dbReference>
<evidence type="ECO:0000256" key="8">
    <source>
        <dbReference type="ARBA" id="ARBA00023136"/>
    </source>
</evidence>
<keyword evidence="3" id="KW-0813">Transport</keyword>
<dbReference type="PANTHER" id="PTHR43166:SF9">
    <property type="entry name" value="GLUTAMATE_ASPARTATE IMPORT ATP-BINDING PROTEIN GLTL"/>
    <property type="match status" value="1"/>
</dbReference>
<dbReference type="InterPro" id="IPR017871">
    <property type="entry name" value="ABC_transporter-like_CS"/>
</dbReference>
<dbReference type="EMBL" id="JACHEU010000001">
    <property type="protein sequence ID" value="MBB6011324.1"/>
    <property type="molecule type" value="Genomic_DNA"/>
</dbReference>
<evidence type="ECO:0000256" key="3">
    <source>
        <dbReference type="ARBA" id="ARBA00022448"/>
    </source>
</evidence>
<comment type="similarity">
    <text evidence="2">Belongs to the ABC transporter superfamily.</text>
</comment>
<dbReference type="Proteomes" id="UP000533306">
    <property type="component" value="Unassembled WGS sequence"/>
</dbReference>
<dbReference type="PROSITE" id="PS50893">
    <property type="entry name" value="ABC_TRANSPORTER_2"/>
    <property type="match status" value="1"/>
</dbReference>
<evidence type="ECO:0000313" key="10">
    <source>
        <dbReference type="EMBL" id="MBB6011324.1"/>
    </source>
</evidence>
<organism evidence="10 11">
    <name type="scientific">Aquamicrobium lusatiense</name>
    <dbReference type="NCBI Taxonomy" id="89772"/>
    <lineage>
        <taxon>Bacteria</taxon>
        <taxon>Pseudomonadati</taxon>
        <taxon>Pseudomonadota</taxon>
        <taxon>Alphaproteobacteria</taxon>
        <taxon>Hyphomicrobiales</taxon>
        <taxon>Phyllobacteriaceae</taxon>
        <taxon>Aquamicrobium</taxon>
    </lineage>
</organism>
<dbReference type="GO" id="GO:0005524">
    <property type="term" value="F:ATP binding"/>
    <property type="evidence" value="ECO:0007669"/>
    <property type="project" value="UniProtKB-KW"/>
</dbReference>
<dbReference type="SMART" id="SM00382">
    <property type="entry name" value="AAA"/>
    <property type="match status" value="1"/>
</dbReference>
<sequence length="276" mass="29555">MAAPVSLPAAQEGSALIRVRSVSKFYGGAKVLDEVSMDVRSGEVRCIIGPSGSGKSTLLRCLNALTGFDSGAIVVGDTRVGYTERDGRLLPWTPRQAAAFRSRVGLVSQHVNLFSHRTVIENVIEGPKHILGVPAREARERAAELLARVGLSDKHDSYPIQLSGGQQQRAAIARALAMQPHVILFDEATSALDPELVGEVLAVIRQLAAEGMTMVLVTHEMRFAAEVADRVAMLDRGRLIEDGTARQVFSAPRSARTAEFLSSHLDPGGSRAARSA</sequence>
<evidence type="ECO:0000259" key="9">
    <source>
        <dbReference type="PROSITE" id="PS50893"/>
    </source>
</evidence>
<dbReference type="InterPro" id="IPR030679">
    <property type="entry name" value="ABC_ATPase_HisP-typ"/>
</dbReference>
<feature type="domain" description="ABC transporter" evidence="9">
    <location>
        <begin position="17"/>
        <end position="261"/>
    </location>
</feature>
<reference evidence="10 11" key="1">
    <citation type="submission" date="2020-08" db="EMBL/GenBank/DDBJ databases">
        <title>Genomic Encyclopedia of Type Strains, Phase IV (KMG-IV): sequencing the most valuable type-strain genomes for metagenomic binning, comparative biology and taxonomic classification.</title>
        <authorList>
            <person name="Goeker M."/>
        </authorList>
    </citation>
    <scope>NUCLEOTIDE SEQUENCE [LARGE SCALE GENOMIC DNA]</scope>
    <source>
        <strain evidence="10 11">DSM 11099</strain>
    </source>
</reference>
<keyword evidence="5" id="KW-0547">Nucleotide-binding</keyword>
<evidence type="ECO:0000313" key="11">
    <source>
        <dbReference type="Proteomes" id="UP000533306"/>
    </source>
</evidence>
<evidence type="ECO:0000256" key="4">
    <source>
        <dbReference type="ARBA" id="ARBA00022475"/>
    </source>
</evidence>
<dbReference type="InterPro" id="IPR003439">
    <property type="entry name" value="ABC_transporter-like_ATP-bd"/>
</dbReference>